<organism evidence="6 7">
    <name type="scientific">Bacillus kandeliae</name>
    <dbReference type="NCBI Taxonomy" id="3129297"/>
    <lineage>
        <taxon>Bacteria</taxon>
        <taxon>Bacillati</taxon>
        <taxon>Bacillota</taxon>
        <taxon>Bacilli</taxon>
        <taxon>Bacillales</taxon>
        <taxon>Bacillaceae</taxon>
        <taxon>Bacillus</taxon>
    </lineage>
</organism>
<dbReference type="InterPro" id="IPR053153">
    <property type="entry name" value="APC_K+_Transporter"/>
</dbReference>
<evidence type="ECO:0000256" key="5">
    <source>
        <dbReference type="SAM" id="Phobius"/>
    </source>
</evidence>
<comment type="subcellular location">
    <subcellularLocation>
        <location evidence="1">Membrane</location>
        <topology evidence="1">Multi-pass membrane protein</topology>
    </subcellularLocation>
</comment>
<dbReference type="PANTHER" id="PTHR47704">
    <property type="entry name" value="POTASSIUM TRANSPORTER KIMA"/>
    <property type="match status" value="1"/>
</dbReference>
<evidence type="ECO:0000256" key="4">
    <source>
        <dbReference type="ARBA" id="ARBA00023136"/>
    </source>
</evidence>
<feature type="transmembrane region" description="Helical" evidence="5">
    <location>
        <begin position="432"/>
        <end position="449"/>
    </location>
</feature>
<dbReference type="PANTHER" id="PTHR47704:SF1">
    <property type="entry name" value="POTASSIUM TRANSPORTER KIMA"/>
    <property type="match status" value="1"/>
</dbReference>
<sequence length="608" mass="66942">MISFIKRLLIGRPLKSNELGEQKLNKTKALAILSSDALSSVAYGPEQILIVLVTVGVAAFWYSIPIAVGVVILLTALILSYRQIIFAYPHGGGAYVVSKNNLGVNPGLIAGGSLLVDYILTVAVSVSAGTDAITSAFPTLHGFNVEIAIAFVIFITILNLRGVTESASILAYPVYLFVLALFILIGVGIYNILTGGVSPELHTPIGTPVAGISLFILLRAFASGSSALTGVEAISNAIPNFKDPAPNNAAKTLMAMGALLTILFSGIVFLAYYYGIAPSREVTVVSQIAEETFGRNFMYFFIQGTTALILILAANTGYSAFPLLAVNLAKDKFIPRVFLMRGDRLGYSNGIIILGIASIILILAFQAETEHLIPLYAVGVFLPFTLSQLGMMVKWLREKPQGWIPKFIINTTGAVISFTVTMMFFLTKFSQVWPILIFLPIIVFFFHRIRKHYEAVGDQLRLTTCESSVTIEGNVMIVPVAGITQVVENSLNYAKSLSPEQIIAVYVAFEREDEKKLEEKWKKWQPDVRLVTLYSHYRSIINPLTKFVDTVEHKAREGNYKVTVVIPQFIPKKGWHNILHNQSSLLIRAFLLYRRDVVVTTVPYHLKK</sequence>
<feature type="transmembrane region" description="Helical" evidence="5">
    <location>
        <begin position="297"/>
        <end position="326"/>
    </location>
</feature>
<feature type="transmembrane region" description="Helical" evidence="5">
    <location>
        <begin position="373"/>
        <end position="395"/>
    </location>
</feature>
<feature type="transmembrane region" description="Helical" evidence="5">
    <location>
        <begin position="347"/>
        <end position="367"/>
    </location>
</feature>
<feature type="transmembrane region" description="Helical" evidence="5">
    <location>
        <begin position="205"/>
        <end position="231"/>
    </location>
</feature>
<feature type="transmembrane region" description="Helical" evidence="5">
    <location>
        <begin position="48"/>
        <end position="81"/>
    </location>
</feature>
<evidence type="ECO:0000313" key="7">
    <source>
        <dbReference type="Proteomes" id="UP001387364"/>
    </source>
</evidence>
<keyword evidence="3 5" id="KW-1133">Transmembrane helix</keyword>
<feature type="transmembrane region" description="Helical" evidence="5">
    <location>
        <begin position="407"/>
        <end position="426"/>
    </location>
</feature>
<keyword evidence="7" id="KW-1185">Reference proteome</keyword>
<dbReference type="Gene3D" id="1.20.1740.10">
    <property type="entry name" value="Amino acid/polyamine transporter I"/>
    <property type="match status" value="1"/>
</dbReference>
<reference evidence="6 7" key="1">
    <citation type="submission" date="2024-02" db="EMBL/GenBank/DDBJ databases">
        <title>Seven novel Bacillus-like species.</title>
        <authorList>
            <person name="Liu G."/>
        </authorList>
    </citation>
    <scope>NUCLEOTIDE SEQUENCE [LARGE SCALE GENOMIC DNA]</scope>
    <source>
        <strain evidence="6 7">FJAT-52991</strain>
    </source>
</reference>
<feature type="transmembrane region" description="Helical" evidence="5">
    <location>
        <begin position="252"/>
        <end position="277"/>
    </location>
</feature>
<dbReference type="Proteomes" id="UP001387364">
    <property type="component" value="Chromosome"/>
</dbReference>
<evidence type="ECO:0000256" key="3">
    <source>
        <dbReference type="ARBA" id="ARBA00022989"/>
    </source>
</evidence>
<dbReference type="RefSeq" id="WP_338752659.1">
    <property type="nucleotide sequence ID" value="NZ_CP147404.1"/>
</dbReference>
<proteinExistence type="predicted"/>
<feature type="transmembrane region" description="Helical" evidence="5">
    <location>
        <begin position="102"/>
        <end position="128"/>
    </location>
</feature>
<keyword evidence="2 5" id="KW-0812">Transmembrane</keyword>
<protein>
    <submittedName>
        <fullName evidence="6">APC family permease</fullName>
    </submittedName>
</protein>
<dbReference type="EMBL" id="CP147404">
    <property type="protein sequence ID" value="WXB93334.1"/>
    <property type="molecule type" value="Genomic_DNA"/>
</dbReference>
<evidence type="ECO:0000256" key="1">
    <source>
        <dbReference type="ARBA" id="ARBA00004141"/>
    </source>
</evidence>
<feature type="transmembrane region" description="Helical" evidence="5">
    <location>
        <begin position="172"/>
        <end position="193"/>
    </location>
</feature>
<feature type="transmembrane region" description="Helical" evidence="5">
    <location>
        <begin position="140"/>
        <end position="160"/>
    </location>
</feature>
<dbReference type="Pfam" id="PF13520">
    <property type="entry name" value="AA_permease_2"/>
    <property type="match status" value="1"/>
</dbReference>
<accession>A0ABZ2N702</accession>
<evidence type="ECO:0000256" key="2">
    <source>
        <dbReference type="ARBA" id="ARBA00022692"/>
    </source>
</evidence>
<keyword evidence="4 5" id="KW-0472">Membrane</keyword>
<evidence type="ECO:0000313" key="6">
    <source>
        <dbReference type="EMBL" id="WXB93334.1"/>
    </source>
</evidence>
<name>A0ABZ2N702_9BACI</name>
<dbReference type="InterPro" id="IPR002293">
    <property type="entry name" value="AA/rel_permease1"/>
</dbReference>
<gene>
    <name evidence="6" type="ORF">WDJ61_01085</name>
</gene>